<dbReference type="PRINTS" id="PR00111">
    <property type="entry name" value="ABHYDROLASE"/>
</dbReference>
<evidence type="ECO:0000259" key="2">
    <source>
        <dbReference type="Pfam" id="PF00561"/>
    </source>
</evidence>
<keyword evidence="4" id="KW-1185">Reference proteome</keyword>
<dbReference type="RefSeq" id="WP_120355076.1">
    <property type="nucleotide sequence ID" value="NZ_RAQO01000006.1"/>
</dbReference>
<feature type="domain" description="AB hydrolase-1" evidence="2">
    <location>
        <begin position="12"/>
        <end position="241"/>
    </location>
</feature>
<proteinExistence type="predicted"/>
<reference evidence="3 4" key="1">
    <citation type="submission" date="2018-09" db="EMBL/GenBank/DDBJ databases">
        <authorList>
            <person name="Wang Z."/>
        </authorList>
    </citation>
    <scope>NUCLEOTIDE SEQUENCE [LARGE SCALE GENOMIC DNA]</scope>
    <source>
        <strain evidence="3 4">ALS 81</strain>
    </source>
</reference>
<dbReference type="InterPro" id="IPR000073">
    <property type="entry name" value="AB_hydrolase_1"/>
</dbReference>
<dbReference type="EMBL" id="RAQO01000006">
    <property type="protein sequence ID" value="RKF17849.1"/>
    <property type="molecule type" value="Genomic_DNA"/>
</dbReference>
<dbReference type="PANTHER" id="PTHR46118">
    <property type="entry name" value="PROTEIN ABHD11"/>
    <property type="match status" value="1"/>
</dbReference>
<evidence type="ECO:0000256" key="1">
    <source>
        <dbReference type="ARBA" id="ARBA00022801"/>
    </source>
</evidence>
<name>A0A420EAY0_9ALTE</name>
<comment type="caution">
    <text evidence="3">The sequence shown here is derived from an EMBL/GenBank/DDBJ whole genome shotgun (WGS) entry which is preliminary data.</text>
</comment>
<dbReference type="AlphaFoldDB" id="A0A420EAY0"/>
<dbReference type="Gene3D" id="3.40.50.1820">
    <property type="entry name" value="alpha/beta hydrolase"/>
    <property type="match status" value="1"/>
</dbReference>
<organism evidence="3 4">
    <name type="scientific">Alginatibacterium sediminis</name>
    <dbReference type="NCBI Taxonomy" id="2164068"/>
    <lineage>
        <taxon>Bacteria</taxon>
        <taxon>Pseudomonadati</taxon>
        <taxon>Pseudomonadota</taxon>
        <taxon>Gammaproteobacteria</taxon>
        <taxon>Alteromonadales</taxon>
        <taxon>Alteromonadaceae</taxon>
        <taxon>Alginatibacterium</taxon>
    </lineage>
</organism>
<dbReference type="GO" id="GO:0016787">
    <property type="term" value="F:hydrolase activity"/>
    <property type="evidence" value="ECO:0007669"/>
    <property type="project" value="UniProtKB-KW"/>
</dbReference>
<dbReference type="PRINTS" id="PR00412">
    <property type="entry name" value="EPOXHYDRLASE"/>
</dbReference>
<accession>A0A420EAY0</accession>
<dbReference type="Proteomes" id="UP000286482">
    <property type="component" value="Unassembled WGS sequence"/>
</dbReference>
<dbReference type="InterPro" id="IPR029058">
    <property type="entry name" value="AB_hydrolase_fold"/>
</dbReference>
<sequence length="256" mass="28738">MNLNYSDQGQGPVVILIHGLFGAKSNLQLCARHLVDQGYRVVSVDARNHGQSPREDGMNYKIQANDIISLAQDLELSSFSLLGHSMGGKVAMATALLAPDKVDQLIVADIAPVVYQASHAEVFQGLKAVELAKIENRKQAEQQLAQFVTMPEVRQFLLRSLSKQDQGWNWDFDINALQTYYSEILDWPNFDNIYSGPCLFIKGSDSEYIKAEFQTKIMQQFPNATLKIIQDAGHWLHAQKPSLFNRISAHFLSKSQ</sequence>
<dbReference type="Pfam" id="PF00561">
    <property type="entry name" value="Abhydrolase_1"/>
    <property type="match status" value="1"/>
</dbReference>
<protein>
    <submittedName>
        <fullName evidence="3">Alpha/beta fold hydrolase</fullName>
    </submittedName>
</protein>
<dbReference type="SUPFAM" id="SSF53474">
    <property type="entry name" value="alpha/beta-Hydrolases"/>
    <property type="match status" value="1"/>
</dbReference>
<dbReference type="OrthoDB" id="9808398at2"/>
<evidence type="ECO:0000313" key="3">
    <source>
        <dbReference type="EMBL" id="RKF17849.1"/>
    </source>
</evidence>
<dbReference type="PANTHER" id="PTHR46118:SF4">
    <property type="entry name" value="PROTEIN ABHD11"/>
    <property type="match status" value="1"/>
</dbReference>
<keyword evidence="1 3" id="KW-0378">Hydrolase</keyword>
<gene>
    <name evidence="3" type="ORF">DBZ36_11365</name>
</gene>
<dbReference type="InterPro" id="IPR000639">
    <property type="entry name" value="Epox_hydrolase-like"/>
</dbReference>
<evidence type="ECO:0000313" key="4">
    <source>
        <dbReference type="Proteomes" id="UP000286482"/>
    </source>
</evidence>